<dbReference type="InterPro" id="IPR046348">
    <property type="entry name" value="SIS_dom_sf"/>
</dbReference>
<dbReference type="EMBL" id="RJKX01000014">
    <property type="protein sequence ID" value="ROP90657.1"/>
    <property type="molecule type" value="Genomic_DNA"/>
</dbReference>
<feature type="domain" description="CBS" evidence="8">
    <location>
        <begin position="310"/>
        <end position="362"/>
    </location>
</feature>
<accession>A0A3N1LGN1</accession>
<evidence type="ECO:0000256" key="4">
    <source>
        <dbReference type="PIRNR" id="PIRNR004692"/>
    </source>
</evidence>
<reference evidence="10 11" key="1">
    <citation type="submission" date="2018-11" db="EMBL/GenBank/DDBJ databases">
        <title>Genomic Encyclopedia of Type Strains, Phase IV (KMG-IV): sequencing the most valuable type-strain genomes for metagenomic binning, comparative biology and taxonomic classification.</title>
        <authorList>
            <person name="Goeker M."/>
        </authorList>
    </citation>
    <scope>NUCLEOTIDE SEQUENCE [LARGE SCALE GENOMIC DNA]</scope>
    <source>
        <strain evidence="10 11">DSM 5900</strain>
    </source>
</reference>
<name>A0A3N1LGN1_9PROT</name>
<keyword evidence="10" id="KW-0413">Isomerase</keyword>
<keyword evidence="5" id="KW-0862">Zinc</keyword>
<dbReference type="GO" id="GO:0019146">
    <property type="term" value="F:arabinose-5-phosphate isomerase activity"/>
    <property type="evidence" value="ECO:0007669"/>
    <property type="project" value="UniProtKB-ARBA"/>
</dbReference>
<keyword evidence="11" id="KW-1185">Reference proteome</keyword>
<keyword evidence="5" id="KW-0479">Metal-binding</keyword>
<dbReference type="CDD" id="cd04604">
    <property type="entry name" value="CBS_pair_SIS_assoc"/>
    <property type="match status" value="1"/>
</dbReference>
<dbReference type="GO" id="GO:1901135">
    <property type="term" value="P:carbohydrate derivative metabolic process"/>
    <property type="evidence" value="ECO:0007669"/>
    <property type="project" value="InterPro"/>
</dbReference>
<dbReference type="InterPro" id="IPR004800">
    <property type="entry name" value="KdsD/KpsF-type"/>
</dbReference>
<evidence type="ECO:0000313" key="11">
    <source>
        <dbReference type="Proteomes" id="UP000278222"/>
    </source>
</evidence>
<dbReference type="SMART" id="SM00116">
    <property type="entry name" value="CBS"/>
    <property type="match status" value="2"/>
</dbReference>
<feature type="domain" description="SIS" evidence="9">
    <location>
        <begin position="77"/>
        <end position="220"/>
    </location>
</feature>
<evidence type="ECO:0000256" key="7">
    <source>
        <dbReference type="PROSITE-ProRule" id="PRU00703"/>
    </source>
</evidence>
<comment type="similarity">
    <text evidence="1 4">Belongs to the SIS family. GutQ/KpsF subfamily.</text>
</comment>
<dbReference type="SUPFAM" id="SSF53697">
    <property type="entry name" value="SIS domain"/>
    <property type="match status" value="1"/>
</dbReference>
<dbReference type="Gene3D" id="3.10.580.10">
    <property type="entry name" value="CBS-domain"/>
    <property type="match status" value="1"/>
</dbReference>
<dbReference type="InterPro" id="IPR001347">
    <property type="entry name" value="SIS_dom"/>
</dbReference>
<dbReference type="NCBIfam" id="TIGR00393">
    <property type="entry name" value="kpsF"/>
    <property type="match status" value="1"/>
</dbReference>
<keyword evidence="3 7" id="KW-0129">CBS domain</keyword>
<feature type="site" description="Catalytically relevant" evidence="6">
    <location>
        <position position="147"/>
    </location>
</feature>
<evidence type="ECO:0000256" key="1">
    <source>
        <dbReference type="ARBA" id="ARBA00008165"/>
    </source>
</evidence>
<evidence type="ECO:0000256" key="6">
    <source>
        <dbReference type="PIRSR" id="PIRSR004692-3"/>
    </source>
</evidence>
<dbReference type="InterPro" id="IPR050986">
    <property type="entry name" value="GutQ/KpsF_isomerases"/>
</dbReference>
<dbReference type="PANTHER" id="PTHR42745:SF1">
    <property type="entry name" value="ARABINOSE 5-PHOSPHATE ISOMERASE KDSD"/>
    <property type="match status" value="1"/>
</dbReference>
<dbReference type="GO" id="GO:0097367">
    <property type="term" value="F:carbohydrate derivative binding"/>
    <property type="evidence" value="ECO:0007669"/>
    <property type="project" value="InterPro"/>
</dbReference>
<sequence>MALATGLKSGRFRWPPRWQSDDFVTALAQNMTLSADLQGAGDPQPAADVQSARRTLRLEAAGIEALSASLGDAFVAALDLFAAVRGRVVVTGMGKSGHVARKIAATLASTGTPAIFVHPAEASHGDLGMIAAGDVVLAMSNSGETPELADIIAYASRFSIPLVAMTRRRPSALADAADVALILPDTAEACPLGLAPTTSTTQMLALGDAIAVALLERRGFSDADFRVFHPGGKLGRRLLRVADLMHRGDEIPLCLPEMVMADAVLVMTAKTFGIVGVVDAEGVLAGVITDGDLRRNMAPDFLSRPAGRVMTRTPRTMTPDALAAEALGFMNESKIYCLFVVDAAGRPIGILRIHDILRAGVA</sequence>
<feature type="site" description="Catalytically relevant" evidence="6">
    <location>
        <position position="95"/>
    </location>
</feature>
<evidence type="ECO:0000259" key="9">
    <source>
        <dbReference type="PROSITE" id="PS51464"/>
    </source>
</evidence>
<dbReference type="GO" id="GO:0005975">
    <property type="term" value="P:carbohydrate metabolic process"/>
    <property type="evidence" value="ECO:0007669"/>
    <property type="project" value="InterPro"/>
</dbReference>
<evidence type="ECO:0000256" key="2">
    <source>
        <dbReference type="ARBA" id="ARBA00022737"/>
    </source>
</evidence>
<protein>
    <submittedName>
        <fullName evidence="10">Arabinose-5-phosphate isomerase</fullName>
    </submittedName>
</protein>
<evidence type="ECO:0000256" key="5">
    <source>
        <dbReference type="PIRSR" id="PIRSR004692-2"/>
    </source>
</evidence>
<dbReference type="PROSITE" id="PS51464">
    <property type="entry name" value="SIS"/>
    <property type="match status" value="1"/>
</dbReference>
<proteinExistence type="inferred from homology"/>
<organism evidence="10 11">
    <name type="scientific">Stella humosa</name>
    <dbReference type="NCBI Taxonomy" id="94"/>
    <lineage>
        <taxon>Bacteria</taxon>
        <taxon>Pseudomonadati</taxon>
        <taxon>Pseudomonadota</taxon>
        <taxon>Alphaproteobacteria</taxon>
        <taxon>Rhodospirillales</taxon>
        <taxon>Stellaceae</taxon>
        <taxon>Stella</taxon>
    </lineage>
</organism>
<dbReference type="CDD" id="cd05014">
    <property type="entry name" value="SIS_Kpsf"/>
    <property type="match status" value="1"/>
</dbReference>
<feature type="site" description="Catalytically relevant" evidence="6">
    <location>
        <position position="229"/>
    </location>
</feature>
<dbReference type="Pfam" id="PF01380">
    <property type="entry name" value="SIS"/>
    <property type="match status" value="1"/>
</dbReference>
<gene>
    <name evidence="10" type="ORF">EDC65_2512</name>
</gene>
<evidence type="ECO:0000313" key="10">
    <source>
        <dbReference type="EMBL" id="ROP90657.1"/>
    </source>
</evidence>
<dbReference type="InterPro" id="IPR000644">
    <property type="entry name" value="CBS_dom"/>
</dbReference>
<feature type="binding site" evidence="5">
    <location>
        <position position="118"/>
    </location>
    <ligand>
        <name>Zn(2+)</name>
        <dbReference type="ChEBI" id="CHEBI:29105"/>
    </ligand>
</feature>
<comment type="caution">
    <text evidence="10">The sequence shown here is derived from an EMBL/GenBank/DDBJ whole genome shotgun (WGS) entry which is preliminary data.</text>
</comment>
<dbReference type="Pfam" id="PF00571">
    <property type="entry name" value="CBS"/>
    <property type="match status" value="2"/>
</dbReference>
<keyword evidence="2" id="KW-0677">Repeat</keyword>
<dbReference type="GO" id="GO:0046872">
    <property type="term" value="F:metal ion binding"/>
    <property type="evidence" value="ECO:0007669"/>
    <property type="project" value="UniProtKB-KW"/>
</dbReference>
<dbReference type="SUPFAM" id="SSF54631">
    <property type="entry name" value="CBS-domain pair"/>
    <property type="match status" value="1"/>
</dbReference>
<dbReference type="AlphaFoldDB" id="A0A3N1LGN1"/>
<dbReference type="PANTHER" id="PTHR42745">
    <property type="match status" value="1"/>
</dbReference>
<evidence type="ECO:0000256" key="3">
    <source>
        <dbReference type="ARBA" id="ARBA00023122"/>
    </source>
</evidence>
<dbReference type="PIRSF" id="PIRSF004692">
    <property type="entry name" value="KdsD_KpsF"/>
    <property type="match status" value="1"/>
</dbReference>
<feature type="domain" description="CBS" evidence="8">
    <location>
        <begin position="245"/>
        <end position="304"/>
    </location>
</feature>
<evidence type="ECO:0000259" key="8">
    <source>
        <dbReference type="PROSITE" id="PS51371"/>
    </source>
</evidence>
<dbReference type="InterPro" id="IPR035474">
    <property type="entry name" value="SIS_Kpsf"/>
</dbReference>
<dbReference type="FunFam" id="3.40.50.10490:FF:000011">
    <property type="entry name" value="Arabinose 5-phosphate isomerase"/>
    <property type="match status" value="1"/>
</dbReference>
<dbReference type="InterPro" id="IPR046342">
    <property type="entry name" value="CBS_dom_sf"/>
</dbReference>
<dbReference type="Proteomes" id="UP000278222">
    <property type="component" value="Unassembled WGS sequence"/>
</dbReference>
<feature type="site" description="Catalytically relevant" evidence="6">
    <location>
        <position position="188"/>
    </location>
</feature>
<dbReference type="PROSITE" id="PS51371">
    <property type="entry name" value="CBS"/>
    <property type="match status" value="2"/>
</dbReference>
<dbReference type="Gene3D" id="3.40.50.10490">
    <property type="entry name" value="Glucose-6-phosphate isomerase like protein, domain 1"/>
    <property type="match status" value="1"/>
</dbReference>